<feature type="domain" description="F-box" evidence="4">
    <location>
        <begin position="135"/>
        <end position="181"/>
    </location>
</feature>
<comment type="caution">
    <text evidence="5">The sequence shown here is derived from an EMBL/GenBank/DDBJ whole genome shotgun (WGS) entry which is preliminary data.</text>
</comment>
<dbReference type="Gene3D" id="1.20.1280.50">
    <property type="match status" value="1"/>
</dbReference>
<feature type="repeat" description="WD" evidence="3">
    <location>
        <begin position="302"/>
        <end position="333"/>
    </location>
</feature>
<dbReference type="EMBL" id="CAXITT010000351">
    <property type="protein sequence ID" value="CAL1539696.1"/>
    <property type="molecule type" value="Genomic_DNA"/>
</dbReference>
<sequence>MTSAYVQRDEDVEAVKFPSIVNQSQAGTTSTEPTVFQSEHFTKHSLSEKMLHNEWSRQGNGSLFHKHNKTDSDKVETHGALTTVSLPEEATKVATLYSQRWNERKRNKFLLKIVLSLDPRQIYFLSKFLSVKQEKDIVGLLPENLALKILAGLRPRDLLAACMVSKQWERLASNNSLWKLKSQDVNVVVPVPPDPDWKIVFRDNYMLRLNWRRGRCETAEFVGHSDSVQCVTCDTERIASGSADKTIRVWDIKTKELLHVLKGHTKGVWCLQFFTRHLLVSGSFDNTIRIWNLRTGLTTRTLFGHEGQIWCLKIRGPLLVSGSQDKTAKLWDIGRCLLLGTLSGHSAAVFNVDTSEDNKMVLTASGDKTVRLWSADTFQLVKCVWVSPSTSVMTVSYCQGYFACSYDGTVCLYKGTKLVRTFNEHRKRVESLKLKMTDADKGEGHITSAGQDGLIKHWDVTQDDSLQTYKGHQQPINCIFVDDLRIATASTDHSVKLLNFNVGVSSRRETKRK</sequence>
<dbReference type="Pfam" id="PF12937">
    <property type="entry name" value="F-box-like"/>
    <property type="match status" value="1"/>
</dbReference>
<dbReference type="SMART" id="SM00256">
    <property type="entry name" value="FBOX"/>
    <property type="match status" value="1"/>
</dbReference>
<dbReference type="InterPro" id="IPR019775">
    <property type="entry name" value="WD40_repeat_CS"/>
</dbReference>
<evidence type="ECO:0000256" key="2">
    <source>
        <dbReference type="ARBA" id="ARBA00022737"/>
    </source>
</evidence>
<dbReference type="AlphaFoldDB" id="A0AAV2I3E6"/>
<accession>A0AAV2I3E6</accession>
<dbReference type="InterPro" id="IPR015943">
    <property type="entry name" value="WD40/YVTN_repeat-like_dom_sf"/>
</dbReference>
<evidence type="ECO:0000313" key="6">
    <source>
        <dbReference type="Proteomes" id="UP001497497"/>
    </source>
</evidence>
<dbReference type="InterPro" id="IPR001680">
    <property type="entry name" value="WD40_rpt"/>
</dbReference>
<dbReference type="InterPro" id="IPR001810">
    <property type="entry name" value="F-box_dom"/>
</dbReference>
<dbReference type="Proteomes" id="UP001497497">
    <property type="component" value="Unassembled WGS sequence"/>
</dbReference>
<proteinExistence type="predicted"/>
<keyword evidence="2" id="KW-0677">Repeat</keyword>
<evidence type="ECO:0000256" key="1">
    <source>
        <dbReference type="ARBA" id="ARBA00022574"/>
    </source>
</evidence>
<evidence type="ECO:0000313" key="5">
    <source>
        <dbReference type="EMBL" id="CAL1539696.1"/>
    </source>
</evidence>
<dbReference type="CDD" id="cd00200">
    <property type="entry name" value="WD40"/>
    <property type="match status" value="1"/>
</dbReference>
<dbReference type="PANTHER" id="PTHR19848:SF8">
    <property type="entry name" value="F-BOX AND WD REPEAT DOMAIN CONTAINING 7"/>
    <property type="match status" value="1"/>
</dbReference>
<dbReference type="SUPFAM" id="SSF81383">
    <property type="entry name" value="F-box domain"/>
    <property type="match status" value="1"/>
</dbReference>
<organism evidence="5 6">
    <name type="scientific">Lymnaea stagnalis</name>
    <name type="common">Great pond snail</name>
    <name type="synonym">Helix stagnalis</name>
    <dbReference type="NCBI Taxonomy" id="6523"/>
    <lineage>
        <taxon>Eukaryota</taxon>
        <taxon>Metazoa</taxon>
        <taxon>Spiralia</taxon>
        <taxon>Lophotrochozoa</taxon>
        <taxon>Mollusca</taxon>
        <taxon>Gastropoda</taxon>
        <taxon>Heterobranchia</taxon>
        <taxon>Euthyneura</taxon>
        <taxon>Panpulmonata</taxon>
        <taxon>Hygrophila</taxon>
        <taxon>Lymnaeoidea</taxon>
        <taxon>Lymnaeidae</taxon>
        <taxon>Lymnaea</taxon>
    </lineage>
</organism>
<dbReference type="Pfam" id="PF00400">
    <property type="entry name" value="WD40"/>
    <property type="match status" value="6"/>
</dbReference>
<reference evidence="5 6" key="1">
    <citation type="submission" date="2024-04" db="EMBL/GenBank/DDBJ databases">
        <authorList>
            <consortium name="Genoscope - CEA"/>
            <person name="William W."/>
        </authorList>
    </citation>
    <scope>NUCLEOTIDE SEQUENCE [LARGE SCALE GENOMIC DNA]</scope>
</reference>
<feature type="repeat" description="WD" evidence="3">
    <location>
        <begin position="221"/>
        <end position="260"/>
    </location>
</feature>
<dbReference type="PROSITE" id="PS50082">
    <property type="entry name" value="WD_REPEATS_2"/>
    <property type="match status" value="4"/>
</dbReference>
<dbReference type="PRINTS" id="PR00320">
    <property type="entry name" value="GPROTEINBRPT"/>
</dbReference>
<dbReference type="InterPro" id="IPR020472">
    <property type="entry name" value="WD40_PAC1"/>
</dbReference>
<feature type="repeat" description="WD" evidence="3">
    <location>
        <begin position="342"/>
        <end position="383"/>
    </location>
</feature>
<dbReference type="PROSITE" id="PS50294">
    <property type="entry name" value="WD_REPEATS_REGION"/>
    <property type="match status" value="4"/>
</dbReference>
<dbReference type="Gene3D" id="2.130.10.10">
    <property type="entry name" value="YVTN repeat-like/Quinoprotein amine dehydrogenase"/>
    <property type="match status" value="2"/>
</dbReference>
<dbReference type="SUPFAM" id="SSF50978">
    <property type="entry name" value="WD40 repeat-like"/>
    <property type="match status" value="2"/>
</dbReference>
<dbReference type="InterPro" id="IPR036047">
    <property type="entry name" value="F-box-like_dom_sf"/>
</dbReference>
<dbReference type="PANTHER" id="PTHR19848">
    <property type="entry name" value="WD40 REPEAT PROTEIN"/>
    <property type="match status" value="1"/>
</dbReference>
<evidence type="ECO:0000256" key="3">
    <source>
        <dbReference type="PROSITE-ProRule" id="PRU00221"/>
    </source>
</evidence>
<evidence type="ECO:0000259" key="4">
    <source>
        <dbReference type="PROSITE" id="PS50181"/>
    </source>
</evidence>
<name>A0AAV2I3E6_LYMST</name>
<keyword evidence="1 3" id="KW-0853">WD repeat</keyword>
<keyword evidence="6" id="KW-1185">Reference proteome</keyword>
<gene>
    <name evidence="5" type="ORF">GSLYS_00013429001</name>
</gene>
<dbReference type="PROSITE" id="PS00678">
    <property type="entry name" value="WD_REPEATS_1"/>
    <property type="match status" value="3"/>
</dbReference>
<dbReference type="InterPro" id="IPR036322">
    <property type="entry name" value="WD40_repeat_dom_sf"/>
</dbReference>
<protein>
    <recommendedName>
        <fullName evidence="4">F-box domain-containing protein</fullName>
    </recommendedName>
</protein>
<feature type="repeat" description="WD" evidence="3">
    <location>
        <begin position="261"/>
        <end position="301"/>
    </location>
</feature>
<dbReference type="SMART" id="SM00320">
    <property type="entry name" value="WD40"/>
    <property type="match status" value="7"/>
</dbReference>
<dbReference type="PROSITE" id="PS50181">
    <property type="entry name" value="FBOX"/>
    <property type="match status" value="1"/>
</dbReference>